<evidence type="ECO:0000313" key="2">
    <source>
        <dbReference type="EMBL" id="RDW75801.1"/>
    </source>
</evidence>
<name>A0A3D8RPS2_9HELO</name>
<organism evidence="2 3">
    <name type="scientific">Coleophoma crateriformis</name>
    <dbReference type="NCBI Taxonomy" id="565419"/>
    <lineage>
        <taxon>Eukaryota</taxon>
        <taxon>Fungi</taxon>
        <taxon>Dikarya</taxon>
        <taxon>Ascomycota</taxon>
        <taxon>Pezizomycotina</taxon>
        <taxon>Leotiomycetes</taxon>
        <taxon>Helotiales</taxon>
        <taxon>Dermateaceae</taxon>
        <taxon>Coleophoma</taxon>
    </lineage>
</organism>
<dbReference type="Gene3D" id="1.25.40.10">
    <property type="entry name" value="Tetratricopeptide repeat domain"/>
    <property type="match status" value="1"/>
</dbReference>
<dbReference type="Proteomes" id="UP000256328">
    <property type="component" value="Unassembled WGS sequence"/>
</dbReference>
<dbReference type="SUPFAM" id="SSF82199">
    <property type="entry name" value="SET domain"/>
    <property type="match status" value="1"/>
</dbReference>
<evidence type="ECO:0000259" key="1">
    <source>
        <dbReference type="PROSITE" id="PS50280"/>
    </source>
</evidence>
<dbReference type="PANTHER" id="PTHR47332">
    <property type="entry name" value="SET DOMAIN-CONTAINING PROTEIN 5"/>
    <property type="match status" value="1"/>
</dbReference>
<dbReference type="CDD" id="cd20071">
    <property type="entry name" value="SET_SMYD"/>
    <property type="match status" value="1"/>
</dbReference>
<dbReference type="Gene3D" id="2.170.270.10">
    <property type="entry name" value="SET domain"/>
    <property type="match status" value="1"/>
</dbReference>
<accession>A0A3D8RPS2</accession>
<dbReference type="SMART" id="SM00317">
    <property type="entry name" value="SET"/>
    <property type="match status" value="1"/>
</dbReference>
<dbReference type="InterPro" id="IPR046341">
    <property type="entry name" value="SET_dom_sf"/>
</dbReference>
<dbReference type="OrthoDB" id="265717at2759"/>
<dbReference type="AlphaFoldDB" id="A0A3D8RPS2"/>
<evidence type="ECO:0000313" key="3">
    <source>
        <dbReference type="Proteomes" id="UP000256328"/>
    </source>
</evidence>
<proteinExistence type="predicted"/>
<dbReference type="PANTHER" id="PTHR47332:SF4">
    <property type="entry name" value="SET DOMAIN-CONTAINING PROTEIN 5"/>
    <property type="match status" value="1"/>
</dbReference>
<dbReference type="EMBL" id="PDLN01000009">
    <property type="protein sequence ID" value="RDW75801.1"/>
    <property type="molecule type" value="Genomic_DNA"/>
</dbReference>
<dbReference type="Pfam" id="PF00856">
    <property type="entry name" value="SET"/>
    <property type="match status" value="1"/>
</dbReference>
<dbReference type="InterPro" id="IPR001214">
    <property type="entry name" value="SET_dom"/>
</dbReference>
<keyword evidence="3" id="KW-1185">Reference proteome</keyword>
<dbReference type="InterPro" id="IPR053185">
    <property type="entry name" value="SET_domain_protein"/>
</dbReference>
<protein>
    <submittedName>
        <fullName evidence="2">Putative set-containing protein 5 protein</fullName>
    </submittedName>
</protein>
<dbReference type="PROSITE" id="PS50280">
    <property type="entry name" value="SET"/>
    <property type="match status" value="1"/>
</dbReference>
<feature type="domain" description="SET" evidence="1">
    <location>
        <begin position="23"/>
        <end position="168"/>
    </location>
</feature>
<reference evidence="2 3" key="1">
    <citation type="journal article" date="2018" name="IMA Fungus">
        <title>IMA Genome-F 9: Draft genome sequence of Annulohypoxylon stygium, Aspergillus mulundensis, Berkeleyomyces basicola (syn. Thielaviopsis basicola), Ceratocystis smalleyi, two Cercospora beticola strains, Coleophoma cylindrospora, Fusarium fracticaudum, Phialophora cf. hyalina, and Morchella septimelata.</title>
        <authorList>
            <person name="Wingfield B.D."/>
            <person name="Bills G.F."/>
            <person name="Dong Y."/>
            <person name="Huang W."/>
            <person name="Nel W.J."/>
            <person name="Swalarsk-Parry B.S."/>
            <person name="Vaghefi N."/>
            <person name="Wilken P.M."/>
            <person name="An Z."/>
            <person name="de Beer Z.W."/>
            <person name="De Vos L."/>
            <person name="Chen L."/>
            <person name="Duong T.A."/>
            <person name="Gao Y."/>
            <person name="Hammerbacher A."/>
            <person name="Kikkert J.R."/>
            <person name="Li Y."/>
            <person name="Li H."/>
            <person name="Li K."/>
            <person name="Li Q."/>
            <person name="Liu X."/>
            <person name="Ma X."/>
            <person name="Naidoo K."/>
            <person name="Pethybridge S.J."/>
            <person name="Sun J."/>
            <person name="Steenkamp E.T."/>
            <person name="van der Nest M.A."/>
            <person name="van Wyk S."/>
            <person name="Wingfield M.J."/>
            <person name="Xiong C."/>
            <person name="Yue Q."/>
            <person name="Zhang X."/>
        </authorList>
    </citation>
    <scope>NUCLEOTIDE SEQUENCE [LARGE SCALE GENOMIC DNA]</scope>
    <source>
        <strain evidence="2 3">BP5796</strain>
    </source>
</reference>
<comment type="caution">
    <text evidence="2">The sequence shown here is derived from an EMBL/GenBank/DDBJ whole genome shotgun (WGS) entry which is preliminary data.</text>
</comment>
<gene>
    <name evidence="2" type="ORF">BP5796_06622</name>
</gene>
<sequence>MTSQRYHQHSNDSTSTNIEILHLDTGLFTIQDIPGKGKGLIASQTIEPGTCILSESPLFTTENIRSIETTENDLAKEVQALPKDLNLAFFALHNNYPREGSPISNIVRSNAYPLGPTSGIGAIFLAIARINHSCRPNAQQAWDPVAKKETVYAVRSIQIGEEITLSYHNGGTSSQRRADLKEHFRFDCTCDACSLPAEELAASNARLQKAAELDEQIGDSKRVHLTPELALADCKTLLGIYQEEGIADTRLPRLYYDAFQICVLHSDQARAKTFANRYRALKVLAEGPDSLDAREIMPFARKPATHESFGATKKWAASLKQIPKDTDPESFERWLWRE</sequence>
<dbReference type="InterPro" id="IPR011990">
    <property type="entry name" value="TPR-like_helical_dom_sf"/>
</dbReference>